<accession>A0AAF0QR34</accession>
<dbReference type="EMBL" id="CP133615">
    <property type="protein sequence ID" value="WMV24454.1"/>
    <property type="molecule type" value="Genomic_DNA"/>
</dbReference>
<dbReference type="Proteomes" id="UP001234989">
    <property type="component" value="Chromosome 4"/>
</dbReference>
<sequence>MTVVARAAYLIIHARLLPTRVVMIMRRLDTCLWIAPNESGSIIAPGYFRYFGADGCEVNFHKLKIGLTTAAVLTLPIVEGGFTIYYDESRIILGCVIMQNGECNTPYPRQTMMEILEAAGTTDRHHPQTVVYNPRKANVVYNPRKANVVVHALSRKSMGSFAWIDSERASRDSTYHVMPRRVRRNVNENVEKEVPQEDPKVLTDPLAEQVTNSEFLAVFQVLSQGMTTQANRNDVVPMNSNFSTTTTRLRNFTKMNLPDFHGSKVQDDPQ</sequence>
<protein>
    <submittedName>
        <fullName evidence="1">Uncharacterized protein</fullName>
    </submittedName>
</protein>
<proteinExistence type="predicted"/>
<reference evidence="1" key="1">
    <citation type="submission" date="2023-08" db="EMBL/GenBank/DDBJ databases">
        <title>A de novo genome assembly of Solanum verrucosum Schlechtendal, a Mexican diploid species geographically isolated from the other diploid A-genome species in potato relatives.</title>
        <authorList>
            <person name="Hosaka K."/>
        </authorList>
    </citation>
    <scope>NUCLEOTIDE SEQUENCE</scope>
    <source>
        <tissue evidence="1">Young leaves</tissue>
    </source>
</reference>
<keyword evidence="2" id="KW-1185">Reference proteome</keyword>
<evidence type="ECO:0000313" key="2">
    <source>
        <dbReference type="Proteomes" id="UP001234989"/>
    </source>
</evidence>
<name>A0AAF0QR34_SOLVR</name>
<organism evidence="1 2">
    <name type="scientific">Solanum verrucosum</name>
    <dbReference type="NCBI Taxonomy" id="315347"/>
    <lineage>
        <taxon>Eukaryota</taxon>
        <taxon>Viridiplantae</taxon>
        <taxon>Streptophyta</taxon>
        <taxon>Embryophyta</taxon>
        <taxon>Tracheophyta</taxon>
        <taxon>Spermatophyta</taxon>
        <taxon>Magnoliopsida</taxon>
        <taxon>eudicotyledons</taxon>
        <taxon>Gunneridae</taxon>
        <taxon>Pentapetalae</taxon>
        <taxon>asterids</taxon>
        <taxon>lamiids</taxon>
        <taxon>Solanales</taxon>
        <taxon>Solanaceae</taxon>
        <taxon>Solanoideae</taxon>
        <taxon>Solaneae</taxon>
        <taxon>Solanum</taxon>
    </lineage>
</organism>
<evidence type="ECO:0000313" key="1">
    <source>
        <dbReference type="EMBL" id="WMV24454.1"/>
    </source>
</evidence>
<dbReference type="InterPro" id="IPR043502">
    <property type="entry name" value="DNA/RNA_pol_sf"/>
</dbReference>
<dbReference type="SUPFAM" id="SSF56672">
    <property type="entry name" value="DNA/RNA polymerases"/>
    <property type="match status" value="1"/>
</dbReference>
<dbReference type="AlphaFoldDB" id="A0AAF0QR34"/>
<gene>
    <name evidence="1" type="ORF">MTR67_017839</name>
</gene>